<dbReference type="InterPro" id="IPR036291">
    <property type="entry name" value="NAD(P)-bd_dom_sf"/>
</dbReference>
<dbReference type="Gene3D" id="3.40.50.720">
    <property type="entry name" value="NAD(P)-binding Rossmann-like Domain"/>
    <property type="match status" value="1"/>
</dbReference>
<dbReference type="OrthoDB" id="9808276at2"/>
<dbReference type="Proteomes" id="UP000546701">
    <property type="component" value="Unassembled WGS sequence"/>
</dbReference>
<keyword evidence="3" id="KW-1185">Reference proteome</keyword>
<proteinExistence type="predicted"/>
<evidence type="ECO:0008006" key="4">
    <source>
        <dbReference type="Google" id="ProtNLM"/>
    </source>
</evidence>
<sequence>MSRLLIFGLGYTATRLADRLTQDGWYVTATRRTATETALAFDDEPAVRAEIAAATHILSSVPPADEQDPVLTRYGPALVRTRWLGYLSSTGVYGDAQGAWVDESAPIGTGRRNARAAADLRWQTLPQASIFRLPGIYGPGRSALDRVREGRAHRIDLRTQVFSRIHVDDIVSGVIAGMDGPPGVYNLADDLPSSQNAVIEAACDLLGLPWPELQSLDVADLSPMARGFYAENRRVANGKAKRVLDWSPAYPDYRAGLRALNATTSPAIASAEPTPA</sequence>
<accession>A0A7W9BQJ0</accession>
<organism evidence="2 3">
    <name type="scientific">Sphingomonas prati</name>
    <dbReference type="NCBI Taxonomy" id="1843237"/>
    <lineage>
        <taxon>Bacteria</taxon>
        <taxon>Pseudomonadati</taxon>
        <taxon>Pseudomonadota</taxon>
        <taxon>Alphaproteobacteria</taxon>
        <taxon>Sphingomonadales</taxon>
        <taxon>Sphingomonadaceae</taxon>
        <taxon>Sphingomonas</taxon>
    </lineage>
</organism>
<dbReference type="SUPFAM" id="SSF51735">
    <property type="entry name" value="NAD(P)-binding Rossmann-fold domains"/>
    <property type="match status" value="1"/>
</dbReference>
<evidence type="ECO:0000313" key="2">
    <source>
        <dbReference type="EMBL" id="MBB5727778.1"/>
    </source>
</evidence>
<evidence type="ECO:0000313" key="3">
    <source>
        <dbReference type="Proteomes" id="UP000546701"/>
    </source>
</evidence>
<dbReference type="RefSeq" id="WP_157175210.1">
    <property type="nucleotide sequence ID" value="NZ_BMJP01000001.1"/>
</dbReference>
<dbReference type="PANTHER" id="PTHR43574">
    <property type="entry name" value="EPIMERASE-RELATED"/>
    <property type="match status" value="1"/>
</dbReference>
<keyword evidence="1" id="KW-0520">NAD</keyword>
<reference evidence="2 3" key="1">
    <citation type="submission" date="2020-08" db="EMBL/GenBank/DDBJ databases">
        <title>Genomic Encyclopedia of Type Strains, Phase IV (KMG-IV): sequencing the most valuable type-strain genomes for metagenomic binning, comparative biology and taxonomic classification.</title>
        <authorList>
            <person name="Goeker M."/>
        </authorList>
    </citation>
    <scope>NUCLEOTIDE SEQUENCE [LARGE SCALE GENOMIC DNA]</scope>
    <source>
        <strain evidence="2 3">DSM 103336</strain>
    </source>
</reference>
<comment type="caution">
    <text evidence="2">The sequence shown here is derived from an EMBL/GenBank/DDBJ whole genome shotgun (WGS) entry which is preliminary data.</text>
</comment>
<evidence type="ECO:0000256" key="1">
    <source>
        <dbReference type="ARBA" id="ARBA00023027"/>
    </source>
</evidence>
<gene>
    <name evidence="2" type="ORF">FHS99_000234</name>
</gene>
<name>A0A7W9BQJ0_9SPHN</name>
<dbReference type="AlphaFoldDB" id="A0A7W9BQJ0"/>
<dbReference type="EMBL" id="JACIJR010000001">
    <property type="protein sequence ID" value="MBB5727778.1"/>
    <property type="molecule type" value="Genomic_DNA"/>
</dbReference>
<protein>
    <recommendedName>
        <fullName evidence="4">NAD(P)-dependent oxidoreductase</fullName>
    </recommendedName>
</protein>